<dbReference type="eggNOG" id="KOG1288">
    <property type="taxonomic scope" value="Eukaryota"/>
</dbReference>
<evidence type="ECO:0000256" key="2">
    <source>
        <dbReference type="ARBA" id="ARBA00010593"/>
    </source>
</evidence>
<dbReference type="GO" id="GO:0016020">
    <property type="term" value="C:membrane"/>
    <property type="evidence" value="ECO:0007669"/>
    <property type="project" value="UniProtKB-SubCell"/>
</dbReference>
<feature type="transmembrane region" description="Helical" evidence="8">
    <location>
        <begin position="214"/>
        <end position="237"/>
    </location>
</feature>
<dbReference type="GO" id="GO:0006884">
    <property type="term" value="P:cell volume homeostasis"/>
    <property type="evidence" value="ECO:0007669"/>
    <property type="project" value="TreeGrafter"/>
</dbReference>
<evidence type="ECO:0000256" key="7">
    <source>
        <dbReference type="SAM" id="MobiDB-lite"/>
    </source>
</evidence>
<reference evidence="12" key="1">
    <citation type="journal article" date="2010" name="Genome Biol.">
        <title>Genome sequence of the necrotrophic plant pathogen Pythium ultimum reveals original pathogenicity mechanisms and effector repertoire.</title>
        <authorList>
            <person name="Levesque C.A."/>
            <person name="Brouwer H."/>
            <person name="Cano L."/>
            <person name="Hamilton J.P."/>
            <person name="Holt C."/>
            <person name="Huitema E."/>
            <person name="Raffaele S."/>
            <person name="Robideau G.P."/>
            <person name="Thines M."/>
            <person name="Win J."/>
            <person name="Zerillo M.M."/>
            <person name="Beakes G.W."/>
            <person name="Boore J.L."/>
            <person name="Busam D."/>
            <person name="Dumas B."/>
            <person name="Ferriera S."/>
            <person name="Fuerstenberg S.I."/>
            <person name="Gachon C.M."/>
            <person name="Gaulin E."/>
            <person name="Govers F."/>
            <person name="Grenville-Briggs L."/>
            <person name="Horner N."/>
            <person name="Hostetler J."/>
            <person name="Jiang R.H."/>
            <person name="Johnson J."/>
            <person name="Krajaejun T."/>
            <person name="Lin H."/>
            <person name="Meijer H.J."/>
            <person name="Moore B."/>
            <person name="Morris P."/>
            <person name="Phuntmart V."/>
            <person name="Puiu D."/>
            <person name="Shetty J."/>
            <person name="Stajich J.E."/>
            <person name="Tripathy S."/>
            <person name="Wawra S."/>
            <person name="van West P."/>
            <person name="Whitty B.R."/>
            <person name="Coutinho P.M."/>
            <person name="Henrissat B."/>
            <person name="Martin F."/>
            <person name="Thomas P.D."/>
            <person name="Tyler B.M."/>
            <person name="De Vries R.P."/>
            <person name="Kamoun S."/>
            <person name="Yandell M."/>
            <person name="Tisserat N."/>
            <person name="Buell C.R."/>
        </authorList>
    </citation>
    <scope>NUCLEOTIDE SEQUENCE</scope>
    <source>
        <strain evidence="12">DAOM:BR144</strain>
    </source>
</reference>
<dbReference type="GO" id="GO:0055064">
    <property type="term" value="P:chloride ion homeostasis"/>
    <property type="evidence" value="ECO:0007669"/>
    <property type="project" value="TreeGrafter"/>
</dbReference>
<evidence type="ECO:0000313" key="11">
    <source>
        <dbReference type="EnsemblProtists" id="PYU1_T011380"/>
    </source>
</evidence>
<protein>
    <recommendedName>
        <fullName evidence="13">Amino acid permease/ SLC12A domain-containing protein</fullName>
    </recommendedName>
</protein>
<feature type="transmembrane region" description="Helical" evidence="8">
    <location>
        <begin position="130"/>
        <end position="152"/>
    </location>
</feature>
<evidence type="ECO:0000313" key="12">
    <source>
        <dbReference type="Proteomes" id="UP000019132"/>
    </source>
</evidence>
<feature type="transmembrane region" description="Helical" evidence="8">
    <location>
        <begin position="381"/>
        <end position="402"/>
    </location>
</feature>
<dbReference type="Pfam" id="PF00324">
    <property type="entry name" value="AA_permease"/>
    <property type="match status" value="1"/>
</dbReference>
<keyword evidence="6 8" id="KW-0472">Membrane</keyword>
<dbReference type="GO" id="GO:0055075">
    <property type="term" value="P:potassium ion homeostasis"/>
    <property type="evidence" value="ECO:0007669"/>
    <property type="project" value="TreeGrafter"/>
</dbReference>
<evidence type="ECO:0000259" key="10">
    <source>
        <dbReference type="Pfam" id="PF03522"/>
    </source>
</evidence>
<dbReference type="Pfam" id="PF03522">
    <property type="entry name" value="SLC12"/>
    <property type="match status" value="1"/>
</dbReference>
<evidence type="ECO:0008006" key="13">
    <source>
        <dbReference type="Google" id="ProtNLM"/>
    </source>
</evidence>
<dbReference type="PANTHER" id="PTHR11827:SF72">
    <property type="entry name" value="GH08340P"/>
    <property type="match status" value="1"/>
</dbReference>
<evidence type="ECO:0000256" key="4">
    <source>
        <dbReference type="ARBA" id="ARBA00022692"/>
    </source>
</evidence>
<feature type="transmembrane region" description="Helical" evidence="8">
    <location>
        <begin position="517"/>
        <end position="538"/>
    </location>
</feature>
<proteinExistence type="inferred from homology"/>
<keyword evidence="12" id="KW-1185">Reference proteome</keyword>
<dbReference type="OMA" id="WIWANAY"/>
<feature type="transmembrane region" description="Helical" evidence="8">
    <location>
        <begin position="337"/>
        <end position="361"/>
    </location>
</feature>
<feature type="transmembrane region" description="Helical" evidence="8">
    <location>
        <begin position="490"/>
        <end position="510"/>
    </location>
</feature>
<dbReference type="InterPro" id="IPR004841">
    <property type="entry name" value="AA-permease/SLC12A_dom"/>
</dbReference>
<reference evidence="11" key="3">
    <citation type="submission" date="2015-02" db="UniProtKB">
        <authorList>
            <consortium name="EnsemblProtists"/>
        </authorList>
    </citation>
    <scope>IDENTIFICATION</scope>
    <source>
        <strain evidence="11">DAOM BR144</strain>
    </source>
</reference>
<keyword evidence="4 8" id="KW-0812">Transmembrane</keyword>
<comment type="similarity">
    <text evidence="2">Belongs to the SLC12A transporter family.</text>
</comment>
<comment type="subcellular location">
    <subcellularLocation>
        <location evidence="1">Membrane</location>
        <topology evidence="1">Multi-pass membrane protein</topology>
    </subcellularLocation>
</comment>
<feature type="transmembrane region" description="Helical" evidence="8">
    <location>
        <begin position="453"/>
        <end position="478"/>
    </location>
</feature>
<dbReference type="STRING" id="431595.K3X2D1"/>
<evidence type="ECO:0000256" key="5">
    <source>
        <dbReference type="ARBA" id="ARBA00022989"/>
    </source>
</evidence>
<keyword evidence="3" id="KW-0813">Transport</keyword>
<reference evidence="12" key="2">
    <citation type="submission" date="2010-04" db="EMBL/GenBank/DDBJ databases">
        <authorList>
            <person name="Buell R."/>
            <person name="Hamilton J."/>
            <person name="Hostetler J."/>
        </authorList>
    </citation>
    <scope>NUCLEOTIDE SEQUENCE [LARGE SCALE GENOMIC DNA]</scope>
    <source>
        <strain evidence="12">DAOM:BR144</strain>
    </source>
</reference>
<name>K3X2D1_GLOUD</name>
<dbReference type="PANTHER" id="PTHR11827">
    <property type="entry name" value="SOLUTE CARRIER FAMILY 12, CATION COTRANSPORTERS"/>
    <property type="match status" value="1"/>
</dbReference>
<dbReference type="FunFam" id="1.20.1740.10:FF:000013">
    <property type="entry name" value="Solute carrier family 12 member"/>
    <property type="match status" value="1"/>
</dbReference>
<evidence type="ECO:0000256" key="1">
    <source>
        <dbReference type="ARBA" id="ARBA00004141"/>
    </source>
</evidence>
<feature type="domain" description="SLC12A transporter C-terminal" evidence="10">
    <location>
        <begin position="587"/>
        <end position="715"/>
    </location>
</feature>
<sequence>MSVEAKPLLYESLSAATGSAPPRSKSLGSATVGSPHATTSSSSRRSGVRFGFPRQWSGSDLSEEQLLQSAYTDLHTLAYASDDAAPRATKNELGTINGVYVPCLLNIIGVILFLRLGWGVGQAGVEGIMLIFVLAETQAVLTVLSACTIASNGSMQGGGSYYLISRSLGPEFGGAIGIQFYFLYAVGVSMYLVGFAEEAQQTWFPDPESGKKMTVVIIATGGLVAILVIAFIGANAFARVNKYLFVLQFACVVIGALFIYVGSPHDLKSGGKFTGMSAATLKDNMQEHFTAEQSVCGDNTVCSLAGVYAIVFPLATGFMEGLNLSGDLKDPGRSLPVGTLAAVGTSMVVYISLIFTFAAAFTGETLRNNFSFFQEVSKYPFVVIIGILVSCFSSALGALFGASRILQAIARDKLFPGLNVMAQGSEVGDEPRNAVVFTAILTQVFICCGDLDVIAPICTSFFCLAYAAVNLTCFLLQVTGVPNFRPTFRYHSWHLSLLGTALNIGVMIYLNATYAAVSLIILCGMFFYLYITVLPTNWGDISQAIIYHQVRKYLLRLDARKAHSKYWRPSILLLTNDIDCSEVKLCNNMKKGGLYVIGGVVTGDFGFSSNAVCGEKYNQWLGHIFDAKLKAIPQVVVSTQAREGYRMLMQTSGLGGMQINTVVIPWMNVGAGDKAKRNVIDTTSALDYIGLLSDSITLKQNVVVLRHVDQLDSRLFRKKGLKQTMFPEKLIQIDDQRGTETIDVWITCNWDDASVNASTALMLQLAYVLYSNKQWKRLTKIRLIKVCPTNNPTNVQRERLRLAHMAEKLRIIDHVGEVLVVCSNVSSIFADTQSQLKPPIHNYFDDANSVIELNQTLQRHAARTAQIILMLPDPRACWSNVSGSGGQGGIAVAANEYLAKLELLTSNLPSTMLVFNEDDTSVVSTSI</sequence>
<dbReference type="AlphaFoldDB" id="K3X2D1"/>
<feature type="transmembrane region" description="Helical" evidence="8">
    <location>
        <begin position="99"/>
        <end position="118"/>
    </location>
</feature>
<organism evidence="11 12">
    <name type="scientific">Globisporangium ultimum (strain ATCC 200006 / CBS 805.95 / DAOM BR144)</name>
    <name type="common">Pythium ultimum</name>
    <dbReference type="NCBI Taxonomy" id="431595"/>
    <lineage>
        <taxon>Eukaryota</taxon>
        <taxon>Sar</taxon>
        <taxon>Stramenopiles</taxon>
        <taxon>Oomycota</taxon>
        <taxon>Peronosporomycetes</taxon>
        <taxon>Pythiales</taxon>
        <taxon>Pythiaceae</taxon>
        <taxon>Globisporangium</taxon>
    </lineage>
</organism>
<feature type="transmembrane region" description="Helical" evidence="8">
    <location>
        <begin position="172"/>
        <end position="193"/>
    </location>
</feature>
<dbReference type="EnsemblProtists" id="PYU1_T011380">
    <property type="protein sequence ID" value="PYU1_T011380"/>
    <property type="gene ID" value="PYU1_G011355"/>
</dbReference>
<dbReference type="GO" id="GO:0015379">
    <property type="term" value="F:potassium:chloride symporter activity"/>
    <property type="evidence" value="ECO:0007669"/>
    <property type="project" value="TreeGrafter"/>
</dbReference>
<dbReference type="Gene3D" id="1.20.1740.10">
    <property type="entry name" value="Amino acid/polyamine transporter I"/>
    <property type="match status" value="1"/>
</dbReference>
<dbReference type="InterPro" id="IPR018491">
    <property type="entry name" value="SLC12_C"/>
</dbReference>
<dbReference type="VEuPathDB" id="FungiDB:PYU1_G011355"/>
<dbReference type="Proteomes" id="UP000019132">
    <property type="component" value="Unassembled WGS sequence"/>
</dbReference>
<feature type="domain" description="Amino acid permease/ SLC12A" evidence="9">
    <location>
        <begin position="98"/>
        <end position="572"/>
    </location>
</feature>
<evidence type="ECO:0000256" key="6">
    <source>
        <dbReference type="ARBA" id="ARBA00023136"/>
    </source>
</evidence>
<keyword evidence="5 8" id="KW-1133">Transmembrane helix</keyword>
<dbReference type="HOGENOM" id="CLU_001883_3_0_1"/>
<dbReference type="EMBL" id="GL376562">
    <property type="status" value="NOT_ANNOTATED_CDS"/>
    <property type="molecule type" value="Genomic_DNA"/>
</dbReference>
<accession>K3X2D1</accession>
<evidence type="ECO:0000259" key="9">
    <source>
        <dbReference type="Pfam" id="PF00324"/>
    </source>
</evidence>
<dbReference type="InterPro" id="IPR004842">
    <property type="entry name" value="SLC12A_fam"/>
</dbReference>
<evidence type="ECO:0000256" key="3">
    <source>
        <dbReference type="ARBA" id="ARBA00022448"/>
    </source>
</evidence>
<feature type="region of interest" description="Disordered" evidence="7">
    <location>
        <begin position="16"/>
        <end position="47"/>
    </location>
</feature>
<dbReference type="InParanoid" id="K3X2D1"/>
<feature type="transmembrane region" description="Helical" evidence="8">
    <location>
        <begin position="243"/>
        <end position="262"/>
    </location>
</feature>
<evidence type="ECO:0000256" key="8">
    <source>
        <dbReference type="SAM" id="Phobius"/>
    </source>
</evidence>